<accession>A0AAN7KRP0</accession>
<protein>
    <submittedName>
        <fullName evidence="2">Uncharacterized protein</fullName>
    </submittedName>
</protein>
<feature type="region of interest" description="Disordered" evidence="1">
    <location>
        <begin position="1"/>
        <end position="44"/>
    </location>
</feature>
<keyword evidence="3" id="KW-1185">Reference proteome</keyword>
<evidence type="ECO:0000313" key="3">
    <source>
        <dbReference type="Proteomes" id="UP001345219"/>
    </source>
</evidence>
<evidence type="ECO:0000256" key="1">
    <source>
        <dbReference type="SAM" id="MobiDB-lite"/>
    </source>
</evidence>
<evidence type="ECO:0000313" key="2">
    <source>
        <dbReference type="EMBL" id="KAK4769814.1"/>
    </source>
</evidence>
<reference evidence="2 3" key="1">
    <citation type="journal article" date="2023" name="Hortic Res">
        <title>Pangenome of water caltrop reveals structural variations and asymmetric subgenome divergence after allopolyploidization.</title>
        <authorList>
            <person name="Zhang X."/>
            <person name="Chen Y."/>
            <person name="Wang L."/>
            <person name="Yuan Y."/>
            <person name="Fang M."/>
            <person name="Shi L."/>
            <person name="Lu R."/>
            <person name="Comes H.P."/>
            <person name="Ma Y."/>
            <person name="Chen Y."/>
            <person name="Huang G."/>
            <person name="Zhou Y."/>
            <person name="Zheng Z."/>
            <person name="Qiu Y."/>
        </authorList>
    </citation>
    <scope>NUCLEOTIDE SEQUENCE [LARGE SCALE GENOMIC DNA]</scope>
    <source>
        <tissue evidence="2">Roots</tissue>
    </source>
</reference>
<comment type="caution">
    <text evidence="2">The sequence shown here is derived from an EMBL/GenBank/DDBJ whole genome shotgun (WGS) entry which is preliminary data.</text>
</comment>
<sequence>MSLRRGRREVGAGGRSFRGDPSGEIPGGTRTDNGSGDGEGGHCSALQHGFTLRTNVVEGSGGIYLWGANGLELVAEGVKPYSPCVRALGYYTP</sequence>
<dbReference type="Proteomes" id="UP001345219">
    <property type="component" value="Chromosome 24"/>
</dbReference>
<gene>
    <name evidence="2" type="ORF">SAY87_030346</name>
</gene>
<organism evidence="2 3">
    <name type="scientific">Trapa incisa</name>
    <dbReference type="NCBI Taxonomy" id="236973"/>
    <lineage>
        <taxon>Eukaryota</taxon>
        <taxon>Viridiplantae</taxon>
        <taxon>Streptophyta</taxon>
        <taxon>Embryophyta</taxon>
        <taxon>Tracheophyta</taxon>
        <taxon>Spermatophyta</taxon>
        <taxon>Magnoliopsida</taxon>
        <taxon>eudicotyledons</taxon>
        <taxon>Gunneridae</taxon>
        <taxon>Pentapetalae</taxon>
        <taxon>rosids</taxon>
        <taxon>malvids</taxon>
        <taxon>Myrtales</taxon>
        <taxon>Lythraceae</taxon>
        <taxon>Trapa</taxon>
    </lineage>
</organism>
<dbReference type="AlphaFoldDB" id="A0AAN7KRP0"/>
<name>A0AAN7KRP0_9MYRT</name>
<proteinExistence type="predicted"/>
<dbReference type="EMBL" id="JAXIOK010000005">
    <property type="protein sequence ID" value="KAK4769814.1"/>
    <property type="molecule type" value="Genomic_DNA"/>
</dbReference>